<accession>A0ABX6RDY3</accession>
<protein>
    <submittedName>
        <fullName evidence="1">Uncharacterized protein</fullName>
    </submittedName>
</protein>
<name>A0ABX6RDY3_PSEMX</name>
<proteinExistence type="predicted"/>
<sequence>MRGADAPTRDIAVHFSRTLGATGEQVAYPAVSPERARFVSAFERVNLAQYRKALLHVWPYATVTHDCLEGDHRHKGVYG</sequence>
<dbReference type="RefSeq" id="WP_185896120.1">
    <property type="nucleotide sequence ID" value="NZ_CP060028.1"/>
</dbReference>
<gene>
    <name evidence="1" type="ORF">H4W19_03935</name>
</gene>
<dbReference type="Proteomes" id="UP000515506">
    <property type="component" value="Chromosome"/>
</dbReference>
<evidence type="ECO:0000313" key="2">
    <source>
        <dbReference type="Proteomes" id="UP000515506"/>
    </source>
</evidence>
<dbReference type="EMBL" id="CP060028">
    <property type="protein sequence ID" value="QND80955.1"/>
    <property type="molecule type" value="Genomic_DNA"/>
</dbReference>
<keyword evidence="2" id="KW-1185">Reference proteome</keyword>
<evidence type="ECO:0000313" key="1">
    <source>
        <dbReference type="EMBL" id="QND80955.1"/>
    </source>
</evidence>
<organism evidence="1 2">
    <name type="scientific">Pseudoxanthomonas mexicana</name>
    <dbReference type="NCBI Taxonomy" id="128785"/>
    <lineage>
        <taxon>Bacteria</taxon>
        <taxon>Pseudomonadati</taxon>
        <taxon>Pseudomonadota</taxon>
        <taxon>Gammaproteobacteria</taxon>
        <taxon>Lysobacterales</taxon>
        <taxon>Lysobacteraceae</taxon>
        <taxon>Pseudoxanthomonas</taxon>
    </lineage>
</organism>
<reference evidence="1 2" key="1">
    <citation type="submission" date="2020-08" db="EMBL/GenBank/DDBJ databases">
        <title>Streptomycin resistant and MDR strain, P. mexicana.</title>
        <authorList>
            <person name="Ganesh-kumar S."/>
            <person name="Zhe T."/>
            <person name="Yu Z."/>
            <person name="Min Y."/>
        </authorList>
    </citation>
    <scope>NUCLEOTIDE SEQUENCE [LARGE SCALE GENOMIC DNA]</scope>
    <source>
        <strain evidence="1 2">GTZY</strain>
    </source>
</reference>